<dbReference type="InterPro" id="IPR036034">
    <property type="entry name" value="PDZ_sf"/>
</dbReference>
<evidence type="ECO:0000259" key="3">
    <source>
        <dbReference type="Pfam" id="PF13229"/>
    </source>
</evidence>
<organism evidence="4 5">
    <name type="scientific">Spirosoma validum</name>
    <dbReference type="NCBI Taxonomy" id="2771355"/>
    <lineage>
        <taxon>Bacteria</taxon>
        <taxon>Pseudomonadati</taxon>
        <taxon>Bacteroidota</taxon>
        <taxon>Cytophagia</taxon>
        <taxon>Cytophagales</taxon>
        <taxon>Cytophagaceae</taxon>
        <taxon>Spirosoma</taxon>
    </lineage>
</organism>
<dbReference type="Gene3D" id="2.30.42.10">
    <property type="match status" value="1"/>
</dbReference>
<feature type="domain" description="PDZ" evidence="2">
    <location>
        <begin position="688"/>
        <end position="776"/>
    </location>
</feature>
<dbReference type="PANTHER" id="PTHR36453:SF1">
    <property type="entry name" value="RIGHT HANDED BETA HELIX DOMAIN-CONTAINING PROTEIN"/>
    <property type="match status" value="1"/>
</dbReference>
<proteinExistence type="predicted"/>
<dbReference type="EMBL" id="JACXAA010000009">
    <property type="protein sequence ID" value="MBD2755854.1"/>
    <property type="molecule type" value="Genomic_DNA"/>
</dbReference>
<keyword evidence="1" id="KW-0732">Signal</keyword>
<dbReference type="Pfam" id="PF13180">
    <property type="entry name" value="PDZ_2"/>
    <property type="match status" value="1"/>
</dbReference>
<keyword evidence="5" id="KW-1185">Reference proteome</keyword>
<dbReference type="SUPFAM" id="SSF51126">
    <property type="entry name" value="Pectin lyase-like"/>
    <property type="match status" value="1"/>
</dbReference>
<dbReference type="PANTHER" id="PTHR36453">
    <property type="entry name" value="SECRETED PROTEIN-RELATED"/>
    <property type="match status" value="1"/>
</dbReference>
<dbReference type="InterPro" id="IPR006626">
    <property type="entry name" value="PbH1"/>
</dbReference>
<dbReference type="SMART" id="SM00710">
    <property type="entry name" value="PbH1"/>
    <property type="match status" value="4"/>
</dbReference>
<dbReference type="InterPro" id="IPR001478">
    <property type="entry name" value="PDZ"/>
</dbReference>
<dbReference type="InterPro" id="IPR039448">
    <property type="entry name" value="Beta_helix"/>
</dbReference>
<evidence type="ECO:0000256" key="1">
    <source>
        <dbReference type="SAM" id="SignalP"/>
    </source>
</evidence>
<evidence type="ECO:0000313" key="5">
    <source>
        <dbReference type="Proteomes" id="UP000653797"/>
    </source>
</evidence>
<feature type="chain" id="PRO_5038055487" evidence="1">
    <location>
        <begin position="19"/>
        <end position="779"/>
    </location>
</feature>
<dbReference type="RefSeq" id="WP_191041463.1">
    <property type="nucleotide sequence ID" value="NZ_JACXAA010000009.1"/>
</dbReference>
<evidence type="ECO:0000259" key="2">
    <source>
        <dbReference type="Pfam" id="PF13180"/>
    </source>
</evidence>
<dbReference type="SUPFAM" id="SSF50156">
    <property type="entry name" value="PDZ domain-like"/>
    <property type="match status" value="1"/>
</dbReference>
<accession>A0A927B563</accession>
<dbReference type="Gene3D" id="2.160.20.10">
    <property type="entry name" value="Single-stranded right-handed beta-helix, Pectin lyase-like"/>
    <property type="match status" value="2"/>
</dbReference>
<dbReference type="Pfam" id="PF13229">
    <property type="entry name" value="Beta_helix"/>
    <property type="match status" value="1"/>
</dbReference>
<name>A0A927B563_9BACT</name>
<reference evidence="4" key="1">
    <citation type="submission" date="2020-09" db="EMBL/GenBank/DDBJ databases">
        <authorList>
            <person name="Kim M.K."/>
        </authorList>
    </citation>
    <scope>NUCLEOTIDE SEQUENCE</scope>
    <source>
        <strain evidence="4">BT704</strain>
    </source>
</reference>
<protein>
    <submittedName>
        <fullName evidence="4">Right-handed parallel beta-helix repeat-containing protein</fullName>
    </submittedName>
</protein>
<feature type="domain" description="Right handed beta helix" evidence="3">
    <location>
        <begin position="307"/>
        <end position="445"/>
    </location>
</feature>
<feature type="signal peptide" evidence="1">
    <location>
        <begin position="1"/>
        <end position="18"/>
    </location>
</feature>
<dbReference type="AlphaFoldDB" id="A0A927B563"/>
<dbReference type="InterPro" id="IPR011050">
    <property type="entry name" value="Pectin_lyase_fold/virulence"/>
</dbReference>
<gene>
    <name evidence="4" type="ORF">IC230_23330</name>
</gene>
<dbReference type="InterPro" id="IPR012334">
    <property type="entry name" value="Pectin_lyas_fold"/>
</dbReference>
<evidence type="ECO:0000313" key="4">
    <source>
        <dbReference type="EMBL" id="MBD2755854.1"/>
    </source>
</evidence>
<sequence length="779" mass="88016">MIKWTLFLLLVASSCAYSQTRIFLSPTGNDAQAGTLTAPIATLEKALEKAKAAPQNEVEVLLRKGVYYLPQTLRINPQRIGKKKLLISAYNGESVELNGGRRLQLNWQKTGERIWTAHLTGESFEQLFINGKKQVLARYPNYDSTAHVFNGTAADATSDERVGRWRNPAGGYIHALHAHEWGGFHYRITGKNDGKLTYEGGWQNNRPMGMHPKERFVENIIEELDAPGEWFFDKITQTLSFMPPAGVDLATAVVEVSRLKSLIELTGKPEAPLRQVQIRGIRLANAERTFMEPYEPLLRSDWMLYRGAAVYLENTENCRIEDCELTNLGGNALLVSRYNRIVSVKGCHIHHVGATAIGFVGDTSAVRSPEFRYEWFVPYAQLDLKPGPKNNRYPAQCIAEDNLVHNIGEIEKQATGVELSMASDITVRHNTIYHVPRAGINIGDGTWGGHLLEFNDVFETVLETGDHGSFNSWGRDRFWHSNRKTMDSLVAAHPELIKLDALKPVIIRNNRFRCDHGWDIDLDDGSSNYLIYNNVLLNGGLKFREGFYRTAENNVIVNNSFHPHVWFKNSGDVFRRNIVMRPYFPIQINYWGKELDNNLFPDQDALHKAQQNHTDEHSRFGDPHFLNPEHGDYRVSKDSPALAVGFQNFSMHQFGVQKPALRALARSPKLPALLNAQQEKNVTEMTWLGVTIRNVQGLGDRSAFGLPDENGIVVLMVPKENRLAAAGLQKGDVIRTANGTDVATIRQLVDLQQQLHFMKTLPIRVMRNQQTIDLNLPMR</sequence>
<dbReference type="PROSITE" id="PS51257">
    <property type="entry name" value="PROKAR_LIPOPROTEIN"/>
    <property type="match status" value="1"/>
</dbReference>
<comment type="caution">
    <text evidence="4">The sequence shown here is derived from an EMBL/GenBank/DDBJ whole genome shotgun (WGS) entry which is preliminary data.</text>
</comment>
<dbReference type="Proteomes" id="UP000653797">
    <property type="component" value="Unassembled WGS sequence"/>
</dbReference>